<keyword evidence="2" id="KW-1185">Reference proteome</keyword>
<accession>A0AAD4EFK5</accession>
<sequence length="423" mass="48260">MDHEIKPQSALSFLADELWVHVLGFLSCRDILRCTSFSQVCKALHQIYMSSSELQYIVELSGQCLLPGISSTLERLRDQAYAWLKFDVYAFQTVIPSTSLADRQKYVTGGEHLYVWNPRNNLITISSIPSKLSQRTIEHHWSSRTLCPFHGAERRIVLMDPAQNLFAIMYTVYEMTYIYLATLDDGCVHPHAAGPALVLELPGSEWQSKLQCYGRHIAVWREFYTGGVETSWPFASDRVWQLQIWDWQHSTTSSSVLNGSMQNTFLTPTSFCFLGNDRLLVVADDLKLYSIKDMPETPRLLASFLLLFPLVDTEHYLPALHGSQLRTQAQSMYTSDPEHRLLCLTSSIDKRTICLISTKIFFDIDEATAITPIPWNDWGPGHVRVVERKAAHVSITHVSGNRVLLADKMGHDYYKLRMNHDGL</sequence>
<dbReference type="Proteomes" id="UP001195769">
    <property type="component" value="Unassembled WGS sequence"/>
</dbReference>
<dbReference type="CDD" id="cd09917">
    <property type="entry name" value="F-box_SF"/>
    <property type="match status" value="1"/>
</dbReference>
<evidence type="ECO:0000313" key="2">
    <source>
        <dbReference type="Proteomes" id="UP001195769"/>
    </source>
</evidence>
<protein>
    <recommendedName>
        <fullName evidence="3">F-box domain-containing protein</fullName>
    </recommendedName>
</protein>
<dbReference type="SUPFAM" id="SSF81383">
    <property type="entry name" value="F-box domain"/>
    <property type="match status" value="1"/>
</dbReference>
<evidence type="ECO:0008006" key="3">
    <source>
        <dbReference type="Google" id="ProtNLM"/>
    </source>
</evidence>
<comment type="caution">
    <text evidence="1">The sequence shown here is derived from an EMBL/GenBank/DDBJ whole genome shotgun (WGS) entry which is preliminary data.</text>
</comment>
<name>A0AAD4EFK5_9AGAM</name>
<evidence type="ECO:0000313" key="1">
    <source>
        <dbReference type="EMBL" id="KAG1905131.1"/>
    </source>
</evidence>
<dbReference type="EMBL" id="JABBWK010000008">
    <property type="protein sequence ID" value="KAG1905131.1"/>
    <property type="molecule type" value="Genomic_DNA"/>
</dbReference>
<gene>
    <name evidence="1" type="ORF">F5891DRAFT_1011050</name>
</gene>
<proteinExistence type="predicted"/>
<reference evidence="1" key="1">
    <citation type="journal article" date="2020" name="New Phytol.">
        <title>Comparative genomics reveals dynamic genome evolution in host specialist ectomycorrhizal fungi.</title>
        <authorList>
            <person name="Lofgren L.A."/>
            <person name="Nguyen N.H."/>
            <person name="Vilgalys R."/>
            <person name="Ruytinx J."/>
            <person name="Liao H.L."/>
            <person name="Branco S."/>
            <person name="Kuo A."/>
            <person name="LaButti K."/>
            <person name="Lipzen A."/>
            <person name="Andreopoulos W."/>
            <person name="Pangilinan J."/>
            <person name="Riley R."/>
            <person name="Hundley H."/>
            <person name="Na H."/>
            <person name="Barry K."/>
            <person name="Grigoriev I.V."/>
            <person name="Stajich J.E."/>
            <person name="Kennedy P.G."/>
        </authorList>
    </citation>
    <scope>NUCLEOTIDE SEQUENCE</scope>
    <source>
        <strain evidence="1">FC203</strain>
    </source>
</reference>
<dbReference type="InterPro" id="IPR036047">
    <property type="entry name" value="F-box-like_dom_sf"/>
</dbReference>
<dbReference type="AlphaFoldDB" id="A0AAD4EFK5"/>
<dbReference type="Gene3D" id="1.20.1280.50">
    <property type="match status" value="1"/>
</dbReference>
<dbReference type="RefSeq" id="XP_041230706.1">
    <property type="nucleotide sequence ID" value="XM_041360650.1"/>
</dbReference>
<dbReference type="PROSITE" id="PS51257">
    <property type="entry name" value="PROKAR_LIPOPROTEIN"/>
    <property type="match status" value="1"/>
</dbReference>
<organism evidence="1 2">
    <name type="scientific">Suillus fuscotomentosus</name>
    <dbReference type="NCBI Taxonomy" id="1912939"/>
    <lineage>
        <taxon>Eukaryota</taxon>
        <taxon>Fungi</taxon>
        <taxon>Dikarya</taxon>
        <taxon>Basidiomycota</taxon>
        <taxon>Agaricomycotina</taxon>
        <taxon>Agaricomycetes</taxon>
        <taxon>Agaricomycetidae</taxon>
        <taxon>Boletales</taxon>
        <taxon>Suillineae</taxon>
        <taxon>Suillaceae</taxon>
        <taxon>Suillus</taxon>
    </lineage>
</organism>
<dbReference type="GeneID" id="64654948"/>